<keyword evidence="2" id="KW-1185">Reference proteome</keyword>
<gene>
    <name evidence="1" type="primary">Necator_chrX.g25205</name>
    <name evidence="1" type="ORF">RB195_025039</name>
</gene>
<protein>
    <recommendedName>
        <fullName evidence="3">Mos1 transposase HTH domain-containing protein</fullName>
    </recommendedName>
</protein>
<dbReference type="Gene3D" id="1.10.10.1450">
    <property type="match status" value="1"/>
</dbReference>
<accession>A0ABR1EQL3</accession>
<proteinExistence type="predicted"/>
<evidence type="ECO:0000313" key="2">
    <source>
        <dbReference type="Proteomes" id="UP001303046"/>
    </source>
</evidence>
<comment type="caution">
    <text evidence="1">The sequence shown here is derived from an EMBL/GenBank/DDBJ whole genome shotgun (WGS) entry which is preliminary data.</text>
</comment>
<reference evidence="1 2" key="1">
    <citation type="submission" date="2023-08" db="EMBL/GenBank/DDBJ databases">
        <title>A Necator americanus chromosomal reference genome.</title>
        <authorList>
            <person name="Ilik V."/>
            <person name="Petrzelkova K.J."/>
            <person name="Pardy F."/>
            <person name="Fuh T."/>
            <person name="Niatou-Singa F.S."/>
            <person name="Gouil Q."/>
            <person name="Baker L."/>
            <person name="Ritchie M.E."/>
            <person name="Jex A.R."/>
            <person name="Gazzola D."/>
            <person name="Li H."/>
            <person name="Toshio Fujiwara R."/>
            <person name="Zhan B."/>
            <person name="Aroian R.V."/>
            <person name="Pafco B."/>
            <person name="Schwarz E.M."/>
        </authorList>
    </citation>
    <scope>NUCLEOTIDE SEQUENCE [LARGE SCALE GENOMIC DNA]</scope>
    <source>
        <strain evidence="1 2">Aroian</strain>
        <tissue evidence="1">Whole animal</tissue>
    </source>
</reference>
<sequence length="96" mass="11008">MYFYEFKLDKFAAAIARNNNAVCGEGNTTECTVWRQFQRFCGGVMSLKVKEGRVHPSEVDDHLLKAIIKDDQLRTTREVAHGLVIDYSTISMCDFR</sequence>
<evidence type="ECO:0000313" key="1">
    <source>
        <dbReference type="EMBL" id="KAK6764946.1"/>
    </source>
</evidence>
<evidence type="ECO:0008006" key="3">
    <source>
        <dbReference type="Google" id="ProtNLM"/>
    </source>
</evidence>
<dbReference type="Proteomes" id="UP001303046">
    <property type="component" value="Unassembled WGS sequence"/>
</dbReference>
<dbReference type="EMBL" id="JAVFWL010000006">
    <property type="protein sequence ID" value="KAK6764946.1"/>
    <property type="molecule type" value="Genomic_DNA"/>
</dbReference>
<name>A0ABR1EQL3_NECAM</name>
<organism evidence="1 2">
    <name type="scientific">Necator americanus</name>
    <name type="common">Human hookworm</name>
    <dbReference type="NCBI Taxonomy" id="51031"/>
    <lineage>
        <taxon>Eukaryota</taxon>
        <taxon>Metazoa</taxon>
        <taxon>Ecdysozoa</taxon>
        <taxon>Nematoda</taxon>
        <taxon>Chromadorea</taxon>
        <taxon>Rhabditida</taxon>
        <taxon>Rhabditina</taxon>
        <taxon>Rhabditomorpha</taxon>
        <taxon>Strongyloidea</taxon>
        <taxon>Ancylostomatidae</taxon>
        <taxon>Bunostominae</taxon>
        <taxon>Necator</taxon>
    </lineage>
</organism>